<reference evidence="1 2" key="2">
    <citation type="submission" date="2019-04" db="EMBL/GenBank/DDBJ databases">
        <authorList>
            <person name="Yang S."/>
            <person name="Wei W."/>
        </authorList>
    </citation>
    <scope>NUCLEOTIDE SEQUENCE [LARGE SCALE GENOMIC DNA]</scope>
    <source>
        <strain evidence="2">ZP60</strain>
    </source>
</reference>
<reference evidence="1 2" key="1">
    <citation type="submission" date="2019-04" db="EMBL/GenBank/DDBJ databases">
        <title>Complete genome sequence of Arthrobacter sp. ZXY-2 associated with effective atrazine degradation and salt adaptation.</title>
        <authorList>
            <person name="Zhao X."/>
        </authorList>
    </citation>
    <scope>NUCLEOTIDE SEQUENCE [LARGE SCALE GENOMIC DNA]</scope>
    <source>
        <strain evidence="2">ZP60</strain>
    </source>
</reference>
<dbReference type="OMA" id="ETYHTYP"/>
<dbReference type="GeneID" id="42180329"/>
<evidence type="ECO:0000313" key="1">
    <source>
        <dbReference type="EMBL" id="QCD66938.1"/>
    </source>
</evidence>
<accession>A0A4D6KE95</accession>
<gene>
    <name evidence="1" type="ORF">E5139_15270</name>
</gene>
<dbReference type="KEGG" id="halz:E5139_15270"/>
<dbReference type="InterPro" id="IPR024486">
    <property type="entry name" value="DUF2617"/>
</dbReference>
<dbReference type="EMBL" id="CP039375">
    <property type="protein sequence ID" value="QCD66938.1"/>
    <property type="molecule type" value="Genomic_DNA"/>
</dbReference>
<dbReference type="Proteomes" id="UP000297053">
    <property type="component" value="Chromosome"/>
</dbReference>
<dbReference type="RefSeq" id="WP_015763381.1">
    <property type="nucleotide sequence ID" value="NZ_CP039375.1"/>
</dbReference>
<name>A0A4D6KE95_9EURY</name>
<proteinExistence type="predicted"/>
<dbReference type="AlphaFoldDB" id="A0A4D6KE95"/>
<protein>
    <submittedName>
        <fullName evidence="1">DUF2617 family protein</fullName>
    </submittedName>
</protein>
<sequence>MNHELLHFGYELADPDRLNVYDETTVTVDGVDFAAAVIGSSHCVRAQSLGFAEIASCDERTVTGSRAIDLRRRDSATVAYDTEQVACTTEIRVDSIERFPTTRSFDLRYDFSDRAVTAVDAVDGGYETWHTYPEHDCAVFTETLFERLGRRPETG</sequence>
<organism evidence="1 2">
    <name type="scientific">Halomicrobium mukohataei</name>
    <dbReference type="NCBI Taxonomy" id="57705"/>
    <lineage>
        <taxon>Archaea</taxon>
        <taxon>Methanobacteriati</taxon>
        <taxon>Methanobacteriota</taxon>
        <taxon>Stenosarchaea group</taxon>
        <taxon>Halobacteria</taxon>
        <taxon>Halobacteriales</taxon>
        <taxon>Haloarculaceae</taxon>
        <taxon>Halomicrobium</taxon>
    </lineage>
</organism>
<dbReference type="Pfam" id="PF10936">
    <property type="entry name" value="DUF2617"/>
    <property type="match status" value="1"/>
</dbReference>
<evidence type="ECO:0000313" key="2">
    <source>
        <dbReference type="Proteomes" id="UP000297053"/>
    </source>
</evidence>